<sequence>MRASTIHSEQGRFRITELDVSPPEISDTQLLVRVRATSLNRGELAGKVPEGQSKRFGNEAAGEVIAVGKNVREFQVGDRVMGRCEGGCAEQVAMDEHEAMHAPAHLDWTQAAAIPLVFTVAYDMLFWHRSVGSGDTVLITGVPSGVGIASMQLAKAMGARVIGTSTRQEKLDALLSHGLDVPLLAAGPGFAQKVQESTGGKGVQLAINIVGGSLFEDCLASLAIGGRLAIVGHVDGTKSSQIDLASLHAKRLSVFGVSNKYRTPAERAELVRDMKKDALPFFREGGIVPLIHRVFNASDAQAAIELMQSNAHTGKIILTL</sequence>
<keyword evidence="5" id="KW-1185">Reference proteome</keyword>
<evidence type="ECO:0000313" key="4">
    <source>
        <dbReference type="EMBL" id="TCU97245.1"/>
    </source>
</evidence>
<comment type="caution">
    <text evidence="4">The sequence shown here is derived from an EMBL/GenBank/DDBJ whole genome shotgun (WGS) entry which is preliminary data.</text>
</comment>
<evidence type="ECO:0000313" key="5">
    <source>
        <dbReference type="Proteomes" id="UP000294692"/>
    </source>
</evidence>
<evidence type="ECO:0000259" key="3">
    <source>
        <dbReference type="SMART" id="SM00829"/>
    </source>
</evidence>
<dbReference type="OrthoDB" id="9787435at2"/>
<gene>
    <name evidence="4" type="ORF">EV686_106127</name>
</gene>
<keyword evidence="2" id="KW-0560">Oxidoreductase</keyword>
<dbReference type="PANTHER" id="PTHR48106">
    <property type="entry name" value="QUINONE OXIDOREDUCTASE PIG3-RELATED"/>
    <property type="match status" value="1"/>
</dbReference>
<dbReference type="Pfam" id="PF08240">
    <property type="entry name" value="ADH_N"/>
    <property type="match status" value="1"/>
</dbReference>
<feature type="domain" description="Enoyl reductase (ER)" evidence="3">
    <location>
        <begin position="11"/>
        <end position="318"/>
    </location>
</feature>
<dbReference type="Proteomes" id="UP000294692">
    <property type="component" value="Unassembled WGS sequence"/>
</dbReference>
<reference evidence="4 5" key="1">
    <citation type="submission" date="2019-03" db="EMBL/GenBank/DDBJ databases">
        <title>Genomic Encyclopedia of Type Strains, Phase IV (KMG-IV): sequencing the most valuable type-strain genomes for metagenomic binning, comparative biology and taxonomic classification.</title>
        <authorList>
            <person name="Goeker M."/>
        </authorList>
    </citation>
    <scope>NUCLEOTIDE SEQUENCE [LARGE SCALE GENOMIC DNA]</scope>
    <source>
        <strain evidence="4 5">DSM 100048</strain>
    </source>
</reference>
<dbReference type="AlphaFoldDB" id="A0A4R3UY53"/>
<organism evidence="4 5">
    <name type="scientific">Paracandidimonas soli</name>
    <dbReference type="NCBI Taxonomy" id="1917182"/>
    <lineage>
        <taxon>Bacteria</taxon>
        <taxon>Pseudomonadati</taxon>
        <taxon>Pseudomonadota</taxon>
        <taxon>Betaproteobacteria</taxon>
        <taxon>Burkholderiales</taxon>
        <taxon>Alcaligenaceae</taxon>
        <taxon>Paracandidimonas</taxon>
    </lineage>
</organism>
<accession>A0A4R3UY53</accession>
<evidence type="ECO:0000256" key="1">
    <source>
        <dbReference type="ARBA" id="ARBA00022857"/>
    </source>
</evidence>
<dbReference type="RefSeq" id="WP_132477340.1">
    <property type="nucleotide sequence ID" value="NZ_JBHRVM010000001.1"/>
</dbReference>
<dbReference type="InterPro" id="IPR020843">
    <property type="entry name" value="ER"/>
</dbReference>
<protein>
    <submittedName>
        <fullName evidence="4">NADPH:quinone reductase-like Zn-dependent oxidoreductase</fullName>
    </submittedName>
</protein>
<dbReference type="EMBL" id="SMBX01000006">
    <property type="protein sequence ID" value="TCU97245.1"/>
    <property type="molecule type" value="Genomic_DNA"/>
</dbReference>
<keyword evidence="1" id="KW-0521">NADP</keyword>
<dbReference type="GO" id="GO:0016651">
    <property type="term" value="F:oxidoreductase activity, acting on NAD(P)H"/>
    <property type="evidence" value="ECO:0007669"/>
    <property type="project" value="TreeGrafter"/>
</dbReference>
<dbReference type="Gene3D" id="3.40.50.720">
    <property type="entry name" value="NAD(P)-binding Rossmann-like Domain"/>
    <property type="match status" value="1"/>
</dbReference>
<dbReference type="InterPro" id="IPR011032">
    <property type="entry name" value="GroES-like_sf"/>
</dbReference>
<dbReference type="Gene3D" id="3.90.180.10">
    <property type="entry name" value="Medium-chain alcohol dehydrogenases, catalytic domain"/>
    <property type="match status" value="1"/>
</dbReference>
<dbReference type="InterPro" id="IPR036291">
    <property type="entry name" value="NAD(P)-bd_dom_sf"/>
</dbReference>
<dbReference type="GO" id="GO:0070402">
    <property type="term" value="F:NADPH binding"/>
    <property type="evidence" value="ECO:0007669"/>
    <property type="project" value="TreeGrafter"/>
</dbReference>
<proteinExistence type="predicted"/>
<dbReference type="PANTHER" id="PTHR48106:SF18">
    <property type="entry name" value="QUINONE OXIDOREDUCTASE PIG3"/>
    <property type="match status" value="1"/>
</dbReference>
<dbReference type="InterPro" id="IPR013154">
    <property type="entry name" value="ADH-like_N"/>
</dbReference>
<evidence type="ECO:0000256" key="2">
    <source>
        <dbReference type="ARBA" id="ARBA00023002"/>
    </source>
</evidence>
<dbReference type="SUPFAM" id="SSF51735">
    <property type="entry name" value="NAD(P)-binding Rossmann-fold domains"/>
    <property type="match status" value="1"/>
</dbReference>
<dbReference type="Pfam" id="PF00107">
    <property type="entry name" value="ADH_zinc_N"/>
    <property type="match status" value="1"/>
</dbReference>
<name>A0A4R3UY53_9BURK</name>
<dbReference type="InterPro" id="IPR013149">
    <property type="entry name" value="ADH-like_C"/>
</dbReference>
<dbReference type="SUPFAM" id="SSF50129">
    <property type="entry name" value="GroES-like"/>
    <property type="match status" value="1"/>
</dbReference>
<dbReference type="SMART" id="SM00829">
    <property type="entry name" value="PKS_ER"/>
    <property type="match status" value="1"/>
</dbReference>